<dbReference type="InterPro" id="IPR003661">
    <property type="entry name" value="HisK_dim/P_dom"/>
</dbReference>
<evidence type="ECO:0000313" key="17">
    <source>
        <dbReference type="Proteomes" id="UP000182130"/>
    </source>
</evidence>
<dbReference type="InterPro" id="IPR035965">
    <property type="entry name" value="PAS-like_dom_sf"/>
</dbReference>
<dbReference type="GO" id="GO:0071949">
    <property type="term" value="F:FAD binding"/>
    <property type="evidence" value="ECO:0007669"/>
    <property type="project" value="InterPro"/>
</dbReference>
<dbReference type="GO" id="GO:0005524">
    <property type="term" value="F:ATP binding"/>
    <property type="evidence" value="ECO:0007669"/>
    <property type="project" value="UniProtKB-KW"/>
</dbReference>
<comment type="catalytic activity">
    <reaction evidence="1">
        <text>ATP + protein L-histidine = ADP + protein N-phospho-L-histidine.</text>
        <dbReference type="EC" id="2.7.13.3"/>
    </reaction>
</comment>
<dbReference type="InterPro" id="IPR016166">
    <property type="entry name" value="FAD-bd_PCMH"/>
</dbReference>
<dbReference type="SMART" id="SM00388">
    <property type="entry name" value="HisKA"/>
    <property type="match status" value="1"/>
</dbReference>
<dbReference type="CDD" id="cd00088">
    <property type="entry name" value="HPT"/>
    <property type="match status" value="1"/>
</dbReference>
<evidence type="ECO:0000256" key="14">
    <source>
        <dbReference type="ARBA" id="ARBA00023136"/>
    </source>
</evidence>
<evidence type="ECO:0000256" key="15">
    <source>
        <dbReference type="ARBA" id="ARBA00074306"/>
    </source>
</evidence>
<dbReference type="InterPro" id="IPR036097">
    <property type="entry name" value="HisK_dim/P_sf"/>
</dbReference>
<dbReference type="InterPro" id="IPR001789">
    <property type="entry name" value="Sig_transdc_resp-reg_receiver"/>
</dbReference>
<keyword evidence="7" id="KW-0808">Transferase</keyword>
<keyword evidence="13" id="KW-0902">Two-component regulatory system</keyword>
<proteinExistence type="inferred from homology"/>
<organism evidence="16 17">
    <name type="scientific">Arthrobacter cupressi</name>
    <dbReference type="NCBI Taxonomy" id="1045773"/>
    <lineage>
        <taxon>Bacteria</taxon>
        <taxon>Bacillati</taxon>
        <taxon>Actinomycetota</taxon>
        <taxon>Actinomycetes</taxon>
        <taxon>Micrococcales</taxon>
        <taxon>Micrococcaceae</taxon>
        <taxon>Arthrobacter</taxon>
    </lineage>
</organism>
<protein>
    <recommendedName>
        <fullName evidence="15">Circadian input-output histidine kinase CikA</fullName>
        <ecNumber evidence="4">2.7.13.3</ecNumber>
    </recommendedName>
</protein>
<evidence type="ECO:0000256" key="6">
    <source>
        <dbReference type="ARBA" id="ARBA00022553"/>
    </source>
</evidence>
<comment type="similarity">
    <text evidence="3">In the N-terminal section; belongs to the phytochrome family.</text>
</comment>
<dbReference type="PROSITE" id="PS50112">
    <property type="entry name" value="PAS"/>
    <property type="match status" value="1"/>
</dbReference>
<dbReference type="InterPro" id="IPR000014">
    <property type="entry name" value="PAS"/>
</dbReference>
<keyword evidence="6" id="KW-0597">Phosphoprotein</keyword>
<dbReference type="Pfam" id="PF00072">
    <property type="entry name" value="Response_reg"/>
    <property type="match status" value="2"/>
</dbReference>
<evidence type="ECO:0000256" key="7">
    <source>
        <dbReference type="ARBA" id="ARBA00022679"/>
    </source>
</evidence>
<dbReference type="PANTHER" id="PTHR45339">
    <property type="entry name" value="HYBRID SIGNAL TRANSDUCTION HISTIDINE KINASE J"/>
    <property type="match status" value="1"/>
</dbReference>
<evidence type="ECO:0000256" key="12">
    <source>
        <dbReference type="ARBA" id="ARBA00022989"/>
    </source>
</evidence>
<dbReference type="SUPFAM" id="SSF55785">
    <property type="entry name" value="PYP-like sensor domain (PAS domain)"/>
    <property type="match status" value="1"/>
</dbReference>
<keyword evidence="11" id="KW-0067">ATP-binding</keyword>
<dbReference type="EC" id="2.7.13.3" evidence="4"/>
<dbReference type="InterPro" id="IPR013656">
    <property type="entry name" value="PAS_4"/>
</dbReference>
<dbReference type="InterPro" id="IPR000700">
    <property type="entry name" value="PAS-assoc_C"/>
</dbReference>
<evidence type="ECO:0000256" key="4">
    <source>
        <dbReference type="ARBA" id="ARBA00012438"/>
    </source>
</evidence>
<dbReference type="NCBIfam" id="TIGR00229">
    <property type="entry name" value="sensory_box"/>
    <property type="match status" value="1"/>
</dbReference>
<evidence type="ECO:0000256" key="3">
    <source>
        <dbReference type="ARBA" id="ARBA00006402"/>
    </source>
</evidence>
<keyword evidence="14" id="KW-0472">Membrane</keyword>
<dbReference type="PROSITE" id="PS50113">
    <property type="entry name" value="PAC"/>
    <property type="match status" value="1"/>
</dbReference>
<evidence type="ECO:0000256" key="9">
    <source>
        <dbReference type="ARBA" id="ARBA00022741"/>
    </source>
</evidence>
<dbReference type="SUPFAM" id="SSF52172">
    <property type="entry name" value="CheY-like"/>
    <property type="match status" value="2"/>
</dbReference>
<dbReference type="CDD" id="cd00082">
    <property type="entry name" value="HisKA"/>
    <property type="match status" value="1"/>
</dbReference>
<comment type="subcellular location">
    <subcellularLocation>
        <location evidence="2">Cell membrane</location>
        <topology evidence="2">Multi-pass membrane protein</topology>
    </subcellularLocation>
</comment>
<dbReference type="GO" id="GO:0000155">
    <property type="term" value="F:phosphorelay sensor kinase activity"/>
    <property type="evidence" value="ECO:0007669"/>
    <property type="project" value="InterPro"/>
</dbReference>
<evidence type="ECO:0000256" key="10">
    <source>
        <dbReference type="ARBA" id="ARBA00022777"/>
    </source>
</evidence>
<dbReference type="STRING" id="1045773.SAMN05216555_103129"/>
<dbReference type="SUPFAM" id="SSF55874">
    <property type="entry name" value="ATPase domain of HSP90 chaperone/DNA topoisomerase II/histidine kinase"/>
    <property type="match status" value="1"/>
</dbReference>
<keyword evidence="5" id="KW-1003">Cell membrane</keyword>
<dbReference type="PROSITE" id="PS51387">
    <property type="entry name" value="FAD_PCMH"/>
    <property type="match status" value="1"/>
</dbReference>
<dbReference type="Gene3D" id="3.30.565.10">
    <property type="entry name" value="Histidine kinase-like ATPase, C-terminal domain"/>
    <property type="match status" value="1"/>
</dbReference>
<dbReference type="FunFam" id="1.10.287.130:FF:000003">
    <property type="entry name" value="Histidine kinase"/>
    <property type="match status" value="1"/>
</dbReference>
<dbReference type="InterPro" id="IPR036890">
    <property type="entry name" value="HATPase_C_sf"/>
</dbReference>
<dbReference type="SUPFAM" id="SSF47226">
    <property type="entry name" value="Histidine-containing phosphotransfer domain, HPT domain"/>
    <property type="match status" value="1"/>
</dbReference>
<gene>
    <name evidence="16" type="ORF">SAMN05216555_103129</name>
</gene>
<reference evidence="17" key="1">
    <citation type="submission" date="2016-10" db="EMBL/GenBank/DDBJ databases">
        <authorList>
            <person name="Varghese N."/>
            <person name="Submissions S."/>
        </authorList>
    </citation>
    <scope>NUCLEOTIDE SEQUENCE [LARGE SCALE GENOMIC DNA]</scope>
    <source>
        <strain evidence="17">CGMCC 1.10783</strain>
    </source>
</reference>
<dbReference type="CDD" id="cd16922">
    <property type="entry name" value="HATPase_EvgS-ArcB-TorS-like"/>
    <property type="match status" value="1"/>
</dbReference>
<dbReference type="InterPro" id="IPR008207">
    <property type="entry name" value="Sig_transdc_His_kin_Hpt_dom"/>
</dbReference>
<evidence type="ECO:0000256" key="2">
    <source>
        <dbReference type="ARBA" id="ARBA00004651"/>
    </source>
</evidence>
<dbReference type="RefSeq" id="WP_175453493.1">
    <property type="nucleotide sequence ID" value="NZ_FNEI01000003.1"/>
</dbReference>
<dbReference type="PROSITE" id="PS50894">
    <property type="entry name" value="HPT"/>
    <property type="match status" value="1"/>
</dbReference>
<dbReference type="EMBL" id="FNEI01000003">
    <property type="protein sequence ID" value="SDI57432.1"/>
    <property type="molecule type" value="Genomic_DNA"/>
</dbReference>
<dbReference type="Gene3D" id="1.10.287.130">
    <property type="match status" value="1"/>
</dbReference>
<evidence type="ECO:0000256" key="13">
    <source>
        <dbReference type="ARBA" id="ARBA00023012"/>
    </source>
</evidence>
<dbReference type="SUPFAM" id="SSF47384">
    <property type="entry name" value="Homodimeric domain of signal transducing histidine kinase"/>
    <property type="match status" value="1"/>
</dbReference>
<dbReference type="InterPro" id="IPR004358">
    <property type="entry name" value="Sig_transdc_His_kin-like_C"/>
</dbReference>
<evidence type="ECO:0000256" key="1">
    <source>
        <dbReference type="ARBA" id="ARBA00000085"/>
    </source>
</evidence>
<keyword evidence="8" id="KW-0812">Transmembrane</keyword>
<dbReference type="CDD" id="cd17546">
    <property type="entry name" value="REC_hyHK_CKI1_RcsC-like"/>
    <property type="match status" value="1"/>
</dbReference>
<dbReference type="CDD" id="cd00130">
    <property type="entry name" value="PAS"/>
    <property type="match status" value="1"/>
</dbReference>
<dbReference type="InterPro" id="IPR003594">
    <property type="entry name" value="HATPase_dom"/>
</dbReference>
<evidence type="ECO:0000256" key="5">
    <source>
        <dbReference type="ARBA" id="ARBA00022475"/>
    </source>
</evidence>
<keyword evidence="17" id="KW-1185">Reference proteome</keyword>
<dbReference type="GO" id="GO:0005886">
    <property type="term" value="C:plasma membrane"/>
    <property type="evidence" value="ECO:0007669"/>
    <property type="project" value="UniProtKB-SubCell"/>
</dbReference>
<keyword evidence="9" id="KW-0547">Nucleotide-binding</keyword>
<dbReference type="SMART" id="SM00091">
    <property type="entry name" value="PAS"/>
    <property type="match status" value="1"/>
</dbReference>
<dbReference type="InterPro" id="IPR005467">
    <property type="entry name" value="His_kinase_dom"/>
</dbReference>
<sequence length="1126" mass="119787">MRARRPWLWWTLISAVVVSGLTVLFWWNPATSASQTLGDVVILCCALAAAASCALAARREPENAKAWWLMAAAALVWSAGMALWTGYGLALDHAYPFPSPADALFLLYAVPAAIGLFAFPRPATSTAPPVRTVLDAAVIASSTLFISWVTVLGPIYKTEGQDPVAWLTLMGYPIVDVALASLVFVLTMRRARRERVRWSCLGLGVVALAVTDSAYVRLSAEGLTGSTGTPLAAGWMGAFLLIGLSPLIPHWASGRKEPLWNSLALEMLPYVPAVGAVVVAPTRLRDQADPVLLFTGLSVFVLVVARQFFIIYQNVTLTRYLEAKVAARTAELEGLGAIVNSSADAIVGKTPDGVITSWNPAAERLYGYHAAEAVGQHADFIVPQRLRAQENAFLADVAATGTTHTYETERVRSDGLLVPVSLTVSPISGSDGIHGVATIARDITERLRNEAELVAAREAAEESSRLKSEFLATMSHEIRTPMNGVIGLTGVLLDTELDERQRQYANGVRVAADALLSLINDILDFSKLEAGKVELDPEPFDPRLLVEEVAGLLAEGAREKDLELMAYCRPEVPVSLLGDAGRIRQVLLNLASNAVKFTEAGEVAIRVGVVEQGPDRATVRFEVRDTGIGVDPEDRERLFEPFLQADASTTRKYGGTGLGLAICRRLTEAMGGKIGLESAPGSGSTFWIAVPLPVADPEALPVQPPYAQTEGLRVLVVDDNASNRMILEAQLAGWKMQTDAVGGGRHALKRAREEAAAGRPYDIAVLDMCMPEMDGVELARLLSGDEELKAMKLILLTSTTQVDRQELQAAGIREWLTKPVRSSEFYDRLIRLIAGPRVPAPAAAPAAEPGEDRGGEGLVLVVEDNEINKLVARSMVAKLGYGVEVVSDGAEAVAATSSKQYDAVLMDCHMPVLDGFEATRIIRARATDGPRLPIIAMTAGAMDEDRERCLAAGMDDYLSKPVDEGKLRSVLAQWITRKAQDGRPPAPRAAGSGPEAVPVAAGALFLPDLAGPVLDPERLATLRSLGPADGRGLLPAAAQAFKGEILPSLEEIKAAAADGGEALGRAAHKLKGAAANIGATRAAGLCLQLERLGSGSSGAGLETIELLEAELTLVAEALDEALFAAP</sequence>
<dbReference type="PROSITE" id="PS50110">
    <property type="entry name" value="RESPONSE_REGULATORY"/>
    <property type="match status" value="2"/>
</dbReference>
<dbReference type="Pfam" id="PF00512">
    <property type="entry name" value="HisKA"/>
    <property type="match status" value="1"/>
</dbReference>
<dbReference type="PRINTS" id="PR00344">
    <property type="entry name" value="BCTRLSENSOR"/>
</dbReference>
<dbReference type="Gene3D" id="3.40.50.2300">
    <property type="match status" value="2"/>
</dbReference>
<dbReference type="Proteomes" id="UP000182130">
    <property type="component" value="Unassembled WGS sequence"/>
</dbReference>
<keyword evidence="10" id="KW-0418">Kinase</keyword>
<dbReference type="SMART" id="SM00387">
    <property type="entry name" value="HATPase_c"/>
    <property type="match status" value="1"/>
</dbReference>
<dbReference type="SMART" id="SM00448">
    <property type="entry name" value="REC"/>
    <property type="match status" value="2"/>
</dbReference>
<dbReference type="FunFam" id="3.30.565.10:FF:000010">
    <property type="entry name" value="Sensor histidine kinase RcsC"/>
    <property type="match status" value="1"/>
</dbReference>
<dbReference type="AlphaFoldDB" id="A0A1G8LNZ0"/>
<name>A0A1G8LNZ0_9MICC</name>
<evidence type="ECO:0000313" key="16">
    <source>
        <dbReference type="EMBL" id="SDI57432.1"/>
    </source>
</evidence>
<dbReference type="Pfam" id="PF02518">
    <property type="entry name" value="HATPase_c"/>
    <property type="match status" value="1"/>
</dbReference>
<dbReference type="Gene3D" id="1.20.120.160">
    <property type="entry name" value="HPT domain"/>
    <property type="match status" value="1"/>
</dbReference>
<evidence type="ECO:0000256" key="8">
    <source>
        <dbReference type="ARBA" id="ARBA00022692"/>
    </source>
</evidence>
<accession>A0A1G8LNZ0</accession>
<evidence type="ECO:0000256" key="11">
    <source>
        <dbReference type="ARBA" id="ARBA00022840"/>
    </source>
</evidence>
<dbReference type="Gene3D" id="3.30.450.20">
    <property type="entry name" value="PAS domain"/>
    <property type="match status" value="1"/>
</dbReference>
<dbReference type="Pfam" id="PF08448">
    <property type="entry name" value="PAS_4"/>
    <property type="match status" value="1"/>
</dbReference>
<dbReference type="PANTHER" id="PTHR45339:SF1">
    <property type="entry name" value="HYBRID SIGNAL TRANSDUCTION HISTIDINE KINASE J"/>
    <property type="match status" value="1"/>
</dbReference>
<dbReference type="Pfam" id="PF01627">
    <property type="entry name" value="Hpt"/>
    <property type="match status" value="1"/>
</dbReference>
<keyword evidence="12" id="KW-1133">Transmembrane helix</keyword>
<dbReference type="InterPro" id="IPR011006">
    <property type="entry name" value="CheY-like_superfamily"/>
</dbReference>
<dbReference type="InterPro" id="IPR036641">
    <property type="entry name" value="HPT_dom_sf"/>
</dbReference>
<dbReference type="PROSITE" id="PS50109">
    <property type="entry name" value="HIS_KIN"/>
    <property type="match status" value="1"/>
</dbReference>